<name>A0A432GBI4_9DELT</name>
<evidence type="ECO:0000313" key="1">
    <source>
        <dbReference type="EMBL" id="RTZ81044.1"/>
    </source>
</evidence>
<comment type="caution">
    <text evidence="1">The sequence shown here is derived from an EMBL/GenBank/DDBJ whole genome shotgun (WGS) entry which is preliminary data.</text>
</comment>
<accession>A0A432GBI4</accession>
<proteinExistence type="predicted"/>
<dbReference type="AlphaFoldDB" id="A0A432GBI4"/>
<reference evidence="1 2" key="1">
    <citation type="submission" date="2018-06" db="EMBL/GenBank/DDBJ databases">
        <title>Combined omics and stable isotope probing to characterize newly discovered Mariana Back-Arc vent microbial communities.</title>
        <authorList>
            <person name="Trembath-Reichert E."/>
            <person name="Huber J.A."/>
        </authorList>
    </citation>
    <scope>NUCLEOTIDE SEQUENCE [LARGE SCALE GENOMIC DNA]</scope>
    <source>
        <strain evidence="1">MAG 63_2</strain>
    </source>
</reference>
<dbReference type="Proteomes" id="UP000286732">
    <property type="component" value="Unassembled WGS sequence"/>
</dbReference>
<dbReference type="SUPFAM" id="SSF56112">
    <property type="entry name" value="Protein kinase-like (PK-like)"/>
    <property type="match status" value="1"/>
</dbReference>
<gene>
    <name evidence="1" type="ORF">DSY98_03385</name>
</gene>
<protein>
    <submittedName>
        <fullName evidence="1">Uncharacterized protein</fullName>
    </submittedName>
</protein>
<evidence type="ECO:0000313" key="2">
    <source>
        <dbReference type="Proteomes" id="UP000286732"/>
    </source>
</evidence>
<dbReference type="EMBL" id="QNZM01000128">
    <property type="protein sequence ID" value="RTZ81044.1"/>
    <property type="molecule type" value="Genomic_DNA"/>
</dbReference>
<dbReference type="InterPro" id="IPR011009">
    <property type="entry name" value="Kinase-like_dom_sf"/>
</dbReference>
<organism evidence="1 2">
    <name type="scientific">SAR324 cluster bacterium</name>
    <dbReference type="NCBI Taxonomy" id="2024889"/>
    <lineage>
        <taxon>Bacteria</taxon>
        <taxon>Deltaproteobacteria</taxon>
        <taxon>SAR324 cluster</taxon>
    </lineage>
</organism>
<sequence>MLLRQIFAHAYPFENSDSGVDFSSPDTKIQATNSGRLSFVFLAEQNRIKAFLKIVKPGFVRDNIAFSVLCTEECRLHSSIPTFQTYRGKNGELYQTVSEYLEGLSGELSLFSGQTITLTEAALGGIDEIPETLTEIPGGRRGQLALMEKLGGYIVKVSRACSGVTENLPKDLETADPAGFRTGRQVARDDFSISESLTHLQNSADRKEFQYQIQNMLPNLGNSPESQSFRKGLQGGDLEFILDCFNWLEKNIHESLIDNPAPNVPVNNEVKPANVGAVYDASENHWEITQSFDFDNMGFGTSENGDQTLLEKDLGRTLSFFAFDPQSGEFYADNAKATIKGYLERLPEKMNEAEIHRLQDYIQLGIVTSYFWRSSYLAEELQGKPTEILLSRPDPGVHVTQIRSFNTWLKTNQFADMVEALQSTPQMERHREFEREAALFRNSPDYHTKRAEGTLPAYDTEIDAAHDKINCIE</sequence>